<dbReference type="Proteomes" id="UP000095728">
    <property type="component" value="Unassembled WGS sequence"/>
</dbReference>
<dbReference type="PANTHER" id="PTHR10242:SF2">
    <property type="entry name" value="N-GLYCOSYLASE_DNA LYASE"/>
    <property type="match status" value="1"/>
</dbReference>
<comment type="catalytic activity">
    <reaction evidence="9">
        <text>2'-deoxyribonucleotide-(2'-deoxyribose 5'-phosphate)-2'-deoxyribonucleotide-DNA = a 3'-end 2'-deoxyribonucleotide-(2,3-dehydro-2,3-deoxyribose 5'-phosphate)-DNA + a 5'-end 5'-phospho-2'-deoxyribonucleoside-DNA + H(+)</text>
        <dbReference type="Rhea" id="RHEA:66592"/>
        <dbReference type="Rhea" id="RHEA-COMP:13180"/>
        <dbReference type="Rhea" id="RHEA-COMP:16897"/>
        <dbReference type="Rhea" id="RHEA-COMP:17067"/>
        <dbReference type="ChEBI" id="CHEBI:15378"/>
        <dbReference type="ChEBI" id="CHEBI:136412"/>
        <dbReference type="ChEBI" id="CHEBI:157695"/>
        <dbReference type="ChEBI" id="CHEBI:167181"/>
        <dbReference type="EC" id="4.2.99.18"/>
    </reaction>
</comment>
<dbReference type="CDD" id="cd00056">
    <property type="entry name" value="ENDO3c"/>
    <property type="match status" value="1"/>
</dbReference>
<keyword evidence="10" id="KW-0175">Coiled coil</keyword>
<keyword evidence="13" id="KW-1185">Reference proteome</keyword>
<evidence type="ECO:0000256" key="10">
    <source>
        <dbReference type="SAM" id="Coils"/>
    </source>
</evidence>
<dbReference type="EMBL" id="LPNM01000006">
    <property type="protein sequence ID" value="OEJ86230.1"/>
    <property type="molecule type" value="Genomic_DNA"/>
</dbReference>
<comment type="similarity">
    <text evidence="1">Belongs to the type-1 OGG1 family.</text>
</comment>
<evidence type="ECO:0000256" key="5">
    <source>
        <dbReference type="ARBA" id="ARBA00023204"/>
    </source>
</evidence>
<dbReference type="Gene3D" id="3.30.310.40">
    <property type="match status" value="1"/>
</dbReference>
<comment type="caution">
    <text evidence="12">The sequence shown here is derived from an EMBL/GenBank/DDBJ whole genome shotgun (WGS) entry which is preliminary data.</text>
</comment>
<dbReference type="EC" id="4.2.99.18" evidence="2"/>
<dbReference type="SUPFAM" id="SSF48150">
    <property type="entry name" value="DNA-glycosylase"/>
    <property type="match status" value="1"/>
</dbReference>
<dbReference type="OrthoDB" id="238681at2759"/>
<evidence type="ECO:0000256" key="7">
    <source>
        <dbReference type="ARBA" id="ARBA00023268"/>
    </source>
</evidence>
<dbReference type="InParanoid" id="A0A1E5RH54"/>
<dbReference type="FunCoup" id="A0A1E5RH54">
    <property type="interactions" value="609"/>
</dbReference>
<reference evidence="13" key="1">
    <citation type="journal article" date="2016" name="Genome Announc.">
        <title>Genome sequences of three species of Hanseniaspora isolated from spontaneous wine fermentations.</title>
        <authorList>
            <person name="Sternes P.R."/>
            <person name="Lee D."/>
            <person name="Kutyna D.R."/>
            <person name="Borneman A.R."/>
        </authorList>
    </citation>
    <scope>NUCLEOTIDE SEQUENCE [LARGE SCALE GENOMIC DNA]</scope>
    <source>
        <strain evidence="13">AWRI3579</strain>
    </source>
</reference>
<keyword evidence="4" id="KW-0378">Hydrolase</keyword>
<sequence>MALTENDIGTVQICCFLIKRTSPKLTASLQDTEIKMTALEWLKVPCKKDFLDISIILQIGQSFRWIYNPLTQEYLSSVNLKRSDCFAVVKLKQDEHHIYYQLCPSLKKEESQDGVLALNSQVQDLAQWVHNYFRLSLKREALFEHWAKVDLKNAESFYKLRSSCCVLHQDPWETLISFICSSNNNISRITKMCHKLTELAGTPLGYTENGVDLHAFPTSTQMISCLSEASLRKWGFGYRSKYIIDTAKLIQEFKEADKESFKSDSQYLYDKLHGIPYLEAREFLLHFPGVGPKVADCVLLMGGFGFDEVVPVDVHVKRIAERDYRFGSKKQTKARLEELKLEYVKYKNTKKKINYDLDAIRLQLIDLWGPHAGWAQALLFTKEVGSTSGKVGDAITKRKIDIAQEPTSKRSKA</sequence>
<dbReference type="Gene3D" id="1.10.1670.10">
    <property type="entry name" value="Helix-hairpin-Helix base-excision DNA repair enzymes (C-terminal)"/>
    <property type="match status" value="1"/>
</dbReference>
<dbReference type="Pfam" id="PF07934">
    <property type="entry name" value="OGG_N"/>
    <property type="match status" value="1"/>
</dbReference>
<keyword evidence="6 12" id="KW-0456">Lyase</keyword>
<keyword evidence="7" id="KW-0511">Multifunctional enzyme</keyword>
<evidence type="ECO:0000256" key="9">
    <source>
        <dbReference type="ARBA" id="ARBA00044632"/>
    </source>
</evidence>
<evidence type="ECO:0000313" key="13">
    <source>
        <dbReference type="Proteomes" id="UP000095728"/>
    </source>
</evidence>
<dbReference type="GO" id="GO:0006285">
    <property type="term" value="P:base-excision repair, AP site formation"/>
    <property type="evidence" value="ECO:0007669"/>
    <property type="project" value="TreeGrafter"/>
</dbReference>
<proteinExistence type="inferred from homology"/>
<dbReference type="InterPro" id="IPR023170">
    <property type="entry name" value="HhH_base_excis_C"/>
</dbReference>
<dbReference type="InterPro" id="IPR012904">
    <property type="entry name" value="OGG_N"/>
</dbReference>
<keyword evidence="5" id="KW-0234">DNA repair</keyword>
<evidence type="ECO:0000256" key="1">
    <source>
        <dbReference type="ARBA" id="ARBA00010679"/>
    </source>
</evidence>
<organism evidence="12 13">
    <name type="scientific">Hanseniaspora osmophila</name>
    <dbReference type="NCBI Taxonomy" id="56408"/>
    <lineage>
        <taxon>Eukaryota</taxon>
        <taxon>Fungi</taxon>
        <taxon>Dikarya</taxon>
        <taxon>Ascomycota</taxon>
        <taxon>Saccharomycotina</taxon>
        <taxon>Saccharomycetes</taxon>
        <taxon>Saccharomycodales</taxon>
        <taxon>Saccharomycodaceae</taxon>
        <taxon>Hanseniaspora</taxon>
    </lineage>
</organism>
<gene>
    <name evidence="12" type="ORF">AWRI3579_g1206</name>
</gene>
<evidence type="ECO:0000256" key="2">
    <source>
        <dbReference type="ARBA" id="ARBA00012720"/>
    </source>
</evidence>
<dbReference type="InterPro" id="IPR052054">
    <property type="entry name" value="Oxidative_DNA_repair_enzyme"/>
</dbReference>
<dbReference type="AlphaFoldDB" id="A0A1E5RH54"/>
<evidence type="ECO:0000259" key="11">
    <source>
        <dbReference type="SMART" id="SM00478"/>
    </source>
</evidence>
<dbReference type="GO" id="GO:0034039">
    <property type="term" value="F:8-oxo-7,8-dihydroguanine DNA N-glycosylase activity"/>
    <property type="evidence" value="ECO:0007669"/>
    <property type="project" value="TreeGrafter"/>
</dbReference>
<dbReference type="SUPFAM" id="SSF55945">
    <property type="entry name" value="TATA-box binding protein-like"/>
    <property type="match status" value="1"/>
</dbReference>
<dbReference type="GO" id="GO:0003684">
    <property type="term" value="F:damaged DNA binding"/>
    <property type="evidence" value="ECO:0007669"/>
    <property type="project" value="InterPro"/>
</dbReference>
<dbReference type="GO" id="GO:0005634">
    <property type="term" value="C:nucleus"/>
    <property type="evidence" value="ECO:0007669"/>
    <property type="project" value="TreeGrafter"/>
</dbReference>
<protein>
    <recommendedName>
        <fullName evidence="2">DNA-(apurinic or apyrimidinic site) lyase</fullName>
        <ecNumber evidence="2">4.2.99.18</ecNumber>
    </recommendedName>
</protein>
<keyword evidence="3" id="KW-0227">DNA damage</keyword>
<evidence type="ECO:0000256" key="8">
    <source>
        <dbReference type="ARBA" id="ARBA00023295"/>
    </source>
</evidence>
<dbReference type="GO" id="GO:0140078">
    <property type="term" value="F:class I DNA-(apurinic or apyrimidinic site) endonuclease activity"/>
    <property type="evidence" value="ECO:0007669"/>
    <property type="project" value="UniProtKB-EC"/>
</dbReference>
<dbReference type="GO" id="GO:0006289">
    <property type="term" value="P:nucleotide-excision repair"/>
    <property type="evidence" value="ECO:0007669"/>
    <property type="project" value="InterPro"/>
</dbReference>
<dbReference type="SMART" id="SM00478">
    <property type="entry name" value="ENDO3c"/>
    <property type="match status" value="1"/>
</dbReference>
<dbReference type="Gene3D" id="1.10.340.30">
    <property type="entry name" value="Hypothetical protein, domain 2"/>
    <property type="match status" value="1"/>
</dbReference>
<evidence type="ECO:0000256" key="3">
    <source>
        <dbReference type="ARBA" id="ARBA00022763"/>
    </source>
</evidence>
<evidence type="ECO:0000256" key="4">
    <source>
        <dbReference type="ARBA" id="ARBA00022801"/>
    </source>
</evidence>
<dbReference type="InterPro" id="IPR011257">
    <property type="entry name" value="DNA_glycosylase"/>
</dbReference>
<keyword evidence="8" id="KW-0326">Glycosidase</keyword>
<dbReference type="InterPro" id="IPR003265">
    <property type="entry name" value="HhH-GPD_domain"/>
</dbReference>
<dbReference type="STRING" id="56408.A0A1E5RH54"/>
<accession>A0A1E5RH54</accession>
<dbReference type="PANTHER" id="PTHR10242">
    <property type="entry name" value="8-OXOGUANINE DNA GLYCOSYLASE"/>
    <property type="match status" value="1"/>
</dbReference>
<evidence type="ECO:0000256" key="6">
    <source>
        <dbReference type="ARBA" id="ARBA00023239"/>
    </source>
</evidence>
<feature type="coiled-coil region" evidence="10">
    <location>
        <begin position="329"/>
        <end position="356"/>
    </location>
</feature>
<name>A0A1E5RH54_9ASCO</name>
<evidence type="ECO:0000313" key="12">
    <source>
        <dbReference type="EMBL" id="OEJ86230.1"/>
    </source>
</evidence>
<dbReference type="Pfam" id="PF00730">
    <property type="entry name" value="HhH-GPD"/>
    <property type="match status" value="1"/>
</dbReference>
<feature type="domain" description="HhH-GPD" evidence="11">
    <location>
        <begin position="180"/>
        <end position="362"/>
    </location>
</feature>